<evidence type="ECO:0000313" key="2">
    <source>
        <dbReference type="EMBL" id="NMU84625.1"/>
    </source>
</evidence>
<accession>A0A7Y0XD69</accession>
<dbReference type="AlphaFoldDB" id="A0A7Y0XD69"/>
<evidence type="ECO:0000313" key="3">
    <source>
        <dbReference type="Proteomes" id="UP000518904"/>
    </source>
</evidence>
<gene>
    <name evidence="2" type="ORF">HKB16_17285</name>
</gene>
<proteinExistence type="predicted"/>
<organism evidence="2 3">
    <name type="scientific">Vibrio parahaemolyticus</name>
    <dbReference type="NCBI Taxonomy" id="670"/>
    <lineage>
        <taxon>Bacteria</taxon>
        <taxon>Pseudomonadati</taxon>
        <taxon>Pseudomonadota</taxon>
        <taxon>Gammaproteobacteria</taxon>
        <taxon>Vibrionales</taxon>
        <taxon>Vibrionaceae</taxon>
        <taxon>Vibrio</taxon>
    </lineage>
</organism>
<protein>
    <submittedName>
        <fullName evidence="2">DUF1722 domain-containing protein</fullName>
    </submittedName>
</protein>
<dbReference type="InterPro" id="IPR013560">
    <property type="entry name" value="DUF1722"/>
</dbReference>
<dbReference type="Proteomes" id="UP000518904">
    <property type="component" value="Unassembled WGS sequence"/>
</dbReference>
<feature type="domain" description="DUF1722" evidence="1">
    <location>
        <begin position="1"/>
        <end position="41"/>
    </location>
</feature>
<reference evidence="2 3" key="1">
    <citation type="submission" date="2020-04" db="EMBL/GenBank/DDBJ databases">
        <title>Whole-genome sequencing of Vibrio spp. from China reveals different genetic environments of blaCTX-M-14 among diverse lineages.</title>
        <authorList>
            <person name="Zheng Z."/>
            <person name="Ye L."/>
            <person name="Chen S."/>
        </authorList>
    </citation>
    <scope>NUCLEOTIDE SEQUENCE [LARGE SCALE GENOMIC DNA]</scope>
    <source>
        <strain evidence="2 3">Vb0551</strain>
    </source>
</reference>
<name>A0A7Y0XD69_VIBPH</name>
<sequence length="50" mass="6017">VIHDYRTGTLPLLAPLTLIKHYLHTYPDEYLAKQKFLEPYPQEMRLRYGL</sequence>
<dbReference type="EMBL" id="JABCLB010001956">
    <property type="protein sequence ID" value="NMU84625.1"/>
    <property type="molecule type" value="Genomic_DNA"/>
</dbReference>
<dbReference type="Pfam" id="PF08349">
    <property type="entry name" value="DUF1722"/>
    <property type="match status" value="1"/>
</dbReference>
<feature type="non-terminal residue" evidence="2">
    <location>
        <position position="1"/>
    </location>
</feature>
<evidence type="ECO:0000259" key="1">
    <source>
        <dbReference type="Pfam" id="PF08349"/>
    </source>
</evidence>
<comment type="caution">
    <text evidence="2">The sequence shown here is derived from an EMBL/GenBank/DDBJ whole genome shotgun (WGS) entry which is preliminary data.</text>
</comment>